<dbReference type="InterPro" id="IPR031705">
    <property type="entry name" value="Glyco_hydro_36_C"/>
</dbReference>
<dbReference type="Gene3D" id="2.70.98.60">
    <property type="entry name" value="alpha-galactosidase from lactobacil brevis"/>
    <property type="match status" value="1"/>
</dbReference>
<evidence type="ECO:0000256" key="5">
    <source>
        <dbReference type="ARBA" id="ARBA00023295"/>
    </source>
</evidence>
<evidence type="ECO:0000256" key="8">
    <source>
        <dbReference type="PIRSR" id="PIRSR005536-2"/>
    </source>
</evidence>
<dbReference type="EC" id="3.2.1.22" evidence="3 6"/>
<dbReference type="AlphaFoldDB" id="S1N522"/>
<dbReference type="GO" id="GO:0004557">
    <property type="term" value="F:alpha-galactosidase activity"/>
    <property type="evidence" value="ECO:0007669"/>
    <property type="project" value="UniProtKB-UniRule"/>
</dbReference>
<name>S1N522_9ENTE</name>
<reference evidence="11 12" key="1">
    <citation type="submission" date="2013-03" db="EMBL/GenBank/DDBJ databases">
        <title>The Genome Sequence of Enterococcus columbae ATCC_51263 (PacBio/Illumina hybrid assembly).</title>
        <authorList>
            <consortium name="The Broad Institute Genomics Platform"/>
            <consortium name="The Broad Institute Genome Sequencing Center for Infectious Disease"/>
            <person name="Earl A."/>
            <person name="Russ C."/>
            <person name="Gilmore M."/>
            <person name="Surin D."/>
            <person name="Walker B."/>
            <person name="Young S."/>
            <person name="Zeng Q."/>
            <person name="Gargeya S."/>
            <person name="Fitzgerald M."/>
            <person name="Haas B."/>
            <person name="Abouelleil A."/>
            <person name="Allen A.W."/>
            <person name="Alvarado L."/>
            <person name="Arachchi H.M."/>
            <person name="Berlin A.M."/>
            <person name="Chapman S.B."/>
            <person name="Gainer-Dewar J."/>
            <person name="Goldberg J."/>
            <person name="Griggs A."/>
            <person name="Gujja S."/>
            <person name="Hansen M."/>
            <person name="Howarth C."/>
            <person name="Imamovic A."/>
            <person name="Ireland A."/>
            <person name="Larimer J."/>
            <person name="McCowan C."/>
            <person name="Murphy C."/>
            <person name="Pearson M."/>
            <person name="Poon T.W."/>
            <person name="Priest M."/>
            <person name="Roberts A."/>
            <person name="Saif S."/>
            <person name="Shea T."/>
            <person name="Sisk P."/>
            <person name="Sykes S."/>
            <person name="Wortman J."/>
            <person name="Nusbaum C."/>
            <person name="Birren B."/>
        </authorList>
    </citation>
    <scope>NUCLEOTIDE SEQUENCE [LARGE SCALE GENOMIC DNA]</scope>
    <source>
        <strain evidence="11 12">ATCC 51263</strain>
    </source>
</reference>
<dbReference type="Pfam" id="PF02065">
    <property type="entry name" value="Melibiase"/>
    <property type="match status" value="1"/>
</dbReference>
<comment type="catalytic activity">
    <reaction evidence="1 6">
        <text>Hydrolysis of terminal, non-reducing alpha-D-galactose residues in alpha-D-galactosides, including galactose oligosaccharides, galactomannans and galactolipids.</text>
        <dbReference type="EC" id="3.2.1.22"/>
    </reaction>
</comment>
<keyword evidence="12" id="KW-1185">Reference proteome</keyword>
<dbReference type="Proteomes" id="UP000014113">
    <property type="component" value="Unassembled WGS sequence"/>
</dbReference>
<feature type="domain" description="Glycosyl hydrolase family 36 N-terminal" evidence="10">
    <location>
        <begin position="29"/>
        <end position="284"/>
    </location>
</feature>
<dbReference type="PANTHER" id="PTHR43053">
    <property type="entry name" value="GLYCOSIDASE FAMILY 31"/>
    <property type="match status" value="1"/>
</dbReference>
<dbReference type="SUPFAM" id="SSF51445">
    <property type="entry name" value="(Trans)glycosidases"/>
    <property type="match status" value="1"/>
</dbReference>
<dbReference type="EMBL" id="ASWJ01000005">
    <property type="protein sequence ID" value="EOW84082.1"/>
    <property type="molecule type" value="Genomic_DNA"/>
</dbReference>
<dbReference type="InterPro" id="IPR000111">
    <property type="entry name" value="Glyco_hydro_27/36_CS"/>
</dbReference>
<evidence type="ECO:0000256" key="3">
    <source>
        <dbReference type="ARBA" id="ARBA00012755"/>
    </source>
</evidence>
<feature type="binding site" evidence="8">
    <location>
        <position position="441"/>
    </location>
    <ligand>
        <name>substrate</name>
    </ligand>
</feature>
<evidence type="ECO:0000256" key="2">
    <source>
        <dbReference type="ARBA" id="ARBA00006202"/>
    </source>
</evidence>
<dbReference type="PATRIC" id="fig|1121865.3.peg.1540"/>
<evidence type="ECO:0000259" key="9">
    <source>
        <dbReference type="Pfam" id="PF16874"/>
    </source>
</evidence>
<dbReference type="InterPro" id="IPR017853">
    <property type="entry name" value="GH"/>
</dbReference>
<feature type="binding site" evidence="8">
    <location>
        <position position="546"/>
    </location>
    <ligand>
        <name>substrate</name>
    </ligand>
</feature>
<dbReference type="OrthoDB" id="9758822at2"/>
<evidence type="ECO:0000259" key="10">
    <source>
        <dbReference type="Pfam" id="PF16875"/>
    </source>
</evidence>
<feature type="active site" description="Proton donor" evidence="7">
    <location>
        <position position="546"/>
    </location>
</feature>
<dbReference type="InterPro" id="IPR013785">
    <property type="entry name" value="Aldolase_TIM"/>
</dbReference>
<feature type="active site" description="Nucleophile" evidence="7">
    <location>
        <position position="476"/>
    </location>
</feature>
<dbReference type="CDD" id="cd14791">
    <property type="entry name" value="GH36"/>
    <property type="match status" value="1"/>
</dbReference>
<comment type="caution">
    <text evidence="11">The sequence shown here is derived from an EMBL/GenBank/DDBJ whole genome shotgun (WGS) entry which is preliminary data.</text>
</comment>
<dbReference type="PROSITE" id="PS00512">
    <property type="entry name" value="ALPHA_GALACTOSIDASE"/>
    <property type="match status" value="1"/>
</dbReference>
<evidence type="ECO:0000256" key="7">
    <source>
        <dbReference type="PIRSR" id="PIRSR005536-1"/>
    </source>
</evidence>
<dbReference type="Gene3D" id="3.20.20.70">
    <property type="entry name" value="Aldolase class I"/>
    <property type="match status" value="1"/>
</dbReference>
<evidence type="ECO:0000256" key="6">
    <source>
        <dbReference type="PIRNR" id="PIRNR005536"/>
    </source>
</evidence>
<dbReference type="FunFam" id="3.20.20.70:FF:000118">
    <property type="entry name" value="Alpha-galactosidase"/>
    <property type="match status" value="1"/>
</dbReference>
<keyword evidence="4 6" id="KW-0378">Hydrolase</keyword>
<dbReference type="STRING" id="1121865.OMW_01598"/>
<feature type="binding site" evidence="8">
    <location>
        <position position="524"/>
    </location>
    <ligand>
        <name>substrate</name>
    </ligand>
</feature>
<dbReference type="PRINTS" id="PR00743">
    <property type="entry name" value="GLHYDRLASE36"/>
</dbReference>
<comment type="similarity">
    <text evidence="2">Belongs to the glycosyl hydrolase 36 family.</text>
</comment>
<feature type="binding site" evidence="8">
    <location>
        <begin position="366"/>
        <end position="367"/>
    </location>
    <ligand>
        <name>substrate</name>
    </ligand>
</feature>
<evidence type="ECO:0000313" key="12">
    <source>
        <dbReference type="Proteomes" id="UP000014113"/>
    </source>
</evidence>
<sequence>MIIFDEQTRVFHLTNEKISYLIQIEDFDYVTHLYFGKKIGQYSNLRKYRRIDRAFSPNPEGWQDRCFSLDTMLMEYPAHGGGDFREGGLRLKFGDGSKVSDFRYDGYQILQGKPALAGLPATYVTADDQAETLELYLVDALSQLRLTLSYTIFADQAVITRHTKLENLGTETVEINRLASGVLDFYARDLEVIQLNGAWGHERQMTREAIYQGIKVYDSKRGASSHEQNPFVALVEPTTSEFTGEAIGCCLVYSGNHETVIQQDHYRQTRVIMGINSYDFAWQLTPKDSFTTPEVVYTYSDAGLNQMSATFHDLFNQHLVRGNHQFKERPTLINNWEATYFDFNEEKIMEIVNEAKALGIEMFVLDDGWFGERDDDYRSLGDWFEYEEKINLQRLAEQVHAKGMKFGLWVEPEMISANSRLHEQHPDWVLHVPNRGRSLSRSQHVLDFSREDVRENIYQQLKAIFDRVPVDYVKWDMNRNMTEVYSLLLSPECQGEVAHRYILGLYDFLERLVNEYPTILFESCSGGGGRFDAGMLYYMPQTWTSDNTDAIARLNIQYGTSLAYPISTMGSHVSAVPNHQTHRKTSLAIRGNVAMSGVFGYELDLTKLTEEEKAEIKEQLVFYKAHRRLFQFGRFIRLVSPFDHNTCAWMFVDEQKDEAIVFYFRKLAQASSPVETIRLAGLDPEKVYTLNGNDITGAECMYLGLYIDETLMGDYATQMFHLKAK</sequence>
<keyword evidence="5 6" id="KW-0326">Glycosidase</keyword>
<evidence type="ECO:0000256" key="1">
    <source>
        <dbReference type="ARBA" id="ARBA00001255"/>
    </source>
</evidence>
<dbReference type="Gene3D" id="2.60.40.1180">
    <property type="entry name" value="Golgi alpha-mannosidase II"/>
    <property type="match status" value="1"/>
</dbReference>
<dbReference type="InterPro" id="IPR031704">
    <property type="entry name" value="Glyco_hydro_36_N"/>
</dbReference>
<evidence type="ECO:0000256" key="4">
    <source>
        <dbReference type="ARBA" id="ARBA00022801"/>
    </source>
</evidence>
<protein>
    <recommendedName>
        <fullName evidence="3 6">Alpha-galactosidase</fullName>
        <ecNumber evidence="3 6">3.2.1.22</ecNumber>
    </recommendedName>
</protein>
<dbReference type="InterPro" id="IPR050985">
    <property type="entry name" value="Alpha-glycosidase_related"/>
</dbReference>
<dbReference type="InterPro" id="IPR002252">
    <property type="entry name" value="Glyco_hydro_36"/>
</dbReference>
<dbReference type="RefSeq" id="WP_016183711.1">
    <property type="nucleotide sequence ID" value="NZ_JXKI01000005.1"/>
</dbReference>
<feature type="domain" description="Glycosyl hydrolase family 36 C-terminal" evidence="9">
    <location>
        <begin position="647"/>
        <end position="722"/>
    </location>
</feature>
<evidence type="ECO:0000313" key="11">
    <source>
        <dbReference type="EMBL" id="EOW84082.1"/>
    </source>
</evidence>
<dbReference type="PANTHER" id="PTHR43053:SF3">
    <property type="entry name" value="ALPHA-GALACTOSIDASE C-RELATED"/>
    <property type="match status" value="1"/>
</dbReference>
<feature type="binding site" evidence="8">
    <location>
        <begin position="474"/>
        <end position="478"/>
    </location>
    <ligand>
        <name>substrate</name>
    </ligand>
</feature>
<dbReference type="Pfam" id="PF16874">
    <property type="entry name" value="Glyco_hydro_36C"/>
    <property type="match status" value="1"/>
</dbReference>
<feature type="binding site" evidence="8">
    <location>
        <position position="199"/>
    </location>
    <ligand>
        <name>substrate</name>
    </ligand>
</feature>
<gene>
    <name evidence="11" type="ORF">I568_01241</name>
</gene>
<dbReference type="PIRSF" id="PIRSF005536">
    <property type="entry name" value="Agal"/>
    <property type="match status" value="1"/>
</dbReference>
<organism evidence="11 12">
    <name type="scientific">Enterococcus columbae DSM 7374 = ATCC 51263</name>
    <dbReference type="NCBI Taxonomy" id="1121865"/>
    <lineage>
        <taxon>Bacteria</taxon>
        <taxon>Bacillati</taxon>
        <taxon>Bacillota</taxon>
        <taxon>Bacilli</taxon>
        <taxon>Lactobacillales</taxon>
        <taxon>Enterococcaceae</taxon>
        <taxon>Enterococcus</taxon>
    </lineage>
</organism>
<dbReference type="eggNOG" id="COG3345">
    <property type="taxonomic scope" value="Bacteria"/>
</dbReference>
<accession>S1N522</accession>
<proteinExistence type="inferred from homology"/>
<dbReference type="Pfam" id="PF16875">
    <property type="entry name" value="Glyco_hydro_36N"/>
    <property type="match status" value="1"/>
</dbReference>
<dbReference type="InterPro" id="IPR038417">
    <property type="entry name" value="Alpga-gal_N_sf"/>
</dbReference>
<dbReference type="GO" id="GO:0016052">
    <property type="term" value="P:carbohydrate catabolic process"/>
    <property type="evidence" value="ECO:0007669"/>
    <property type="project" value="InterPro"/>
</dbReference>
<dbReference type="InterPro" id="IPR013780">
    <property type="entry name" value="Glyco_hydro_b"/>
</dbReference>